<dbReference type="Proteomes" id="UP000489600">
    <property type="component" value="Unassembled WGS sequence"/>
</dbReference>
<protein>
    <submittedName>
        <fullName evidence="1">Uncharacterized protein</fullName>
    </submittedName>
</protein>
<comment type="caution">
    <text evidence="1">The sequence shown here is derived from an EMBL/GenBank/DDBJ whole genome shotgun (WGS) entry which is preliminary data.</text>
</comment>
<dbReference type="EMBL" id="CABITT030000008">
    <property type="protein sequence ID" value="VVB15080.1"/>
    <property type="molecule type" value="Genomic_DNA"/>
</dbReference>
<name>A0A565CMY7_9BRAS</name>
<evidence type="ECO:0000313" key="1">
    <source>
        <dbReference type="EMBL" id="VVB15080.1"/>
    </source>
</evidence>
<sequence>MAEGIPPCRADLAKYISTHLELRGLSPIGKTGTTPLKRIRPLLKGETDMAVYMEKEHPTTGHKQEDRMSEIL</sequence>
<reference evidence="1" key="1">
    <citation type="submission" date="2019-07" db="EMBL/GenBank/DDBJ databases">
        <authorList>
            <person name="Dittberner H."/>
        </authorList>
    </citation>
    <scope>NUCLEOTIDE SEQUENCE [LARGE SCALE GENOMIC DNA]</scope>
</reference>
<evidence type="ECO:0000313" key="2">
    <source>
        <dbReference type="Proteomes" id="UP000489600"/>
    </source>
</evidence>
<keyword evidence="2" id="KW-1185">Reference proteome</keyword>
<accession>A0A565CMY7</accession>
<organism evidence="1 2">
    <name type="scientific">Arabis nemorensis</name>
    <dbReference type="NCBI Taxonomy" id="586526"/>
    <lineage>
        <taxon>Eukaryota</taxon>
        <taxon>Viridiplantae</taxon>
        <taxon>Streptophyta</taxon>
        <taxon>Embryophyta</taxon>
        <taxon>Tracheophyta</taxon>
        <taxon>Spermatophyta</taxon>
        <taxon>Magnoliopsida</taxon>
        <taxon>eudicotyledons</taxon>
        <taxon>Gunneridae</taxon>
        <taxon>Pentapetalae</taxon>
        <taxon>rosids</taxon>
        <taxon>malvids</taxon>
        <taxon>Brassicales</taxon>
        <taxon>Brassicaceae</taxon>
        <taxon>Arabideae</taxon>
        <taxon>Arabis</taxon>
    </lineage>
</organism>
<gene>
    <name evidence="1" type="ORF">ANE_LOCUS25524</name>
</gene>
<proteinExistence type="predicted"/>
<dbReference type="AlphaFoldDB" id="A0A565CMY7"/>